<proteinExistence type="predicted"/>
<evidence type="ECO:0000313" key="1">
    <source>
        <dbReference type="EMBL" id="CAD2166944.1"/>
    </source>
</evidence>
<organism evidence="1 2">
    <name type="scientific">Meloidogyne enterolobii</name>
    <name type="common">Root-knot nematode worm</name>
    <name type="synonym">Meloidogyne mayaguensis</name>
    <dbReference type="NCBI Taxonomy" id="390850"/>
    <lineage>
        <taxon>Eukaryota</taxon>
        <taxon>Metazoa</taxon>
        <taxon>Ecdysozoa</taxon>
        <taxon>Nematoda</taxon>
        <taxon>Chromadorea</taxon>
        <taxon>Rhabditida</taxon>
        <taxon>Tylenchina</taxon>
        <taxon>Tylenchomorpha</taxon>
        <taxon>Tylenchoidea</taxon>
        <taxon>Meloidogynidae</taxon>
        <taxon>Meloidogyninae</taxon>
        <taxon>Meloidogyne</taxon>
    </lineage>
</organism>
<reference evidence="1 2" key="1">
    <citation type="submission" date="2020-08" db="EMBL/GenBank/DDBJ databases">
        <authorList>
            <person name="Koutsovoulos G."/>
            <person name="Danchin GJ E."/>
        </authorList>
    </citation>
    <scope>NUCLEOTIDE SEQUENCE [LARGE SCALE GENOMIC DNA]</scope>
</reference>
<gene>
    <name evidence="1" type="ORF">MENT_LOCUS18235</name>
</gene>
<sequence length="82" mass="9012">MDFDFGNFVIGSNILPKFLTLWRNSFPRSAEETKTERGCGDAGSWEATLEAGALASMSILALRCPELINDELAKTTMGNLNR</sequence>
<dbReference type="AlphaFoldDB" id="A0A6V7UWL1"/>
<dbReference type="OrthoDB" id="192608at2759"/>
<dbReference type="EMBL" id="CAJEWN010000122">
    <property type="protein sequence ID" value="CAD2166944.1"/>
    <property type="molecule type" value="Genomic_DNA"/>
</dbReference>
<evidence type="ECO:0000313" key="2">
    <source>
        <dbReference type="Proteomes" id="UP000580250"/>
    </source>
</evidence>
<comment type="caution">
    <text evidence="1">The sequence shown here is derived from an EMBL/GenBank/DDBJ whole genome shotgun (WGS) entry which is preliminary data.</text>
</comment>
<name>A0A6V7UWL1_MELEN</name>
<dbReference type="Proteomes" id="UP000580250">
    <property type="component" value="Unassembled WGS sequence"/>
</dbReference>
<protein>
    <submittedName>
        <fullName evidence="1">Uncharacterized protein</fullName>
    </submittedName>
</protein>
<accession>A0A6V7UWL1</accession>